<comment type="caution">
    <text evidence="1">The sequence shown here is derived from an EMBL/GenBank/DDBJ whole genome shotgun (WGS) entry which is preliminary data.</text>
</comment>
<dbReference type="InterPro" id="IPR008979">
    <property type="entry name" value="Galactose-bd-like_sf"/>
</dbReference>
<dbReference type="Gene3D" id="2.60.120.260">
    <property type="entry name" value="Galactose-binding domain-like"/>
    <property type="match status" value="1"/>
</dbReference>
<accession>A0A1J4JJG3</accession>
<dbReference type="RefSeq" id="XP_068352435.1">
    <property type="nucleotide sequence ID" value="XM_068509599.1"/>
</dbReference>
<sequence>MESKLSKSLQEYNWNFISYDNYKNDFTFIVNGDEYQTTRFLADLISQKVNSLHLTDQMIDYFEVTTKYKGDFQKILDFPKLMKVDISNNDETKYFIDVMQKLGNNQFLENFIKYEDISEGNDSFPELTVSNVFKFLRLKRLINKDLPIQKELIFIAEHLFEIENAQEILLKEIDDCDLLYFIFSHENLCIESETWLLRFVIRLIDIDKRYLSLFDLIELSALDENGIIDFVEFFDVSNINIGIWKSVCARMLMTKSSINNDNKIVNMEELNTEKQISSIHLDLSQNIGIIEHLNNSARNGNVVTNGSIEIRSSTLVWGSLESVIDQSNSSYFGTLDEPNQWLLFDFKDKTINISHYKIKTINIGSNELHLRNWILECSENGNDWVEIDRQKNNSDLNQRNEVHVFQTNNRLNAKLLRLKQIGSNWGDNNYLCISYIDFFGDLYY</sequence>
<evidence type="ECO:0000313" key="2">
    <source>
        <dbReference type="Proteomes" id="UP000179807"/>
    </source>
</evidence>
<gene>
    <name evidence="1" type="ORF">TRFO_34302</name>
</gene>
<evidence type="ECO:0000313" key="1">
    <source>
        <dbReference type="EMBL" id="OHS99298.1"/>
    </source>
</evidence>
<protein>
    <recommendedName>
        <fullName evidence="3">F5/8 type C domain-containing protein</fullName>
    </recommendedName>
</protein>
<dbReference type="EMBL" id="MLAK01001013">
    <property type="protein sequence ID" value="OHS99298.1"/>
    <property type="molecule type" value="Genomic_DNA"/>
</dbReference>
<proteinExistence type="predicted"/>
<dbReference type="VEuPathDB" id="TrichDB:TRFO_34302"/>
<evidence type="ECO:0008006" key="3">
    <source>
        <dbReference type="Google" id="ProtNLM"/>
    </source>
</evidence>
<dbReference type="SUPFAM" id="SSF49785">
    <property type="entry name" value="Galactose-binding domain-like"/>
    <property type="match status" value="1"/>
</dbReference>
<dbReference type="GeneID" id="94844303"/>
<name>A0A1J4JJG3_9EUKA</name>
<organism evidence="1 2">
    <name type="scientific">Tritrichomonas foetus</name>
    <dbReference type="NCBI Taxonomy" id="1144522"/>
    <lineage>
        <taxon>Eukaryota</taxon>
        <taxon>Metamonada</taxon>
        <taxon>Parabasalia</taxon>
        <taxon>Tritrichomonadida</taxon>
        <taxon>Tritrichomonadidae</taxon>
        <taxon>Tritrichomonas</taxon>
    </lineage>
</organism>
<keyword evidence="2" id="KW-1185">Reference proteome</keyword>
<dbReference type="Proteomes" id="UP000179807">
    <property type="component" value="Unassembled WGS sequence"/>
</dbReference>
<reference evidence="1" key="1">
    <citation type="submission" date="2016-10" db="EMBL/GenBank/DDBJ databases">
        <authorList>
            <person name="Benchimol M."/>
            <person name="Almeida L.G."/>
            <person name="Vasconcelos A.T."/>
            <person name="Perreira-Neves A."/>
            <person name="Rosa I.A."/>
            <person name="Tasca T."/>
            <person name="Bogo M.R."/>
            <person name="de Souza W."/>
        </authorList>
    </citation>
    <scope>NUCLEOTIDE SEQUENCE [LARGE SCALE GENOMIC DNA]</scope>
    <source>
        <strain evidence="1">K</strain>
    </source>
</reference>
<dbReference type="AlphaFoldDB" id="A0A1J4JJG3"/>